<dbReference type="SUPFAM" id="SSF50978">
    <property type="entry name" value="WD40 repeat-like"/>
    <property type="match status" value="1"/>
</dbReference>
<dbReference type="InterPro" id="IPR036322">
    <property type="entry name" value="WD40_repeat_dom_sf"/>
</dbReference>
<name>A0A2I0B0A2_9ASPA</name>
<dbReference type="SMART" id="SM00320">
    <property type="entry name" value="WD40"/>
    <property type="match status" value="4"/>
</dbReference>
<dbReference type="Pfam" id="PF00400">
    <property type="entry name" value="WD40"/>
    <property type="match status" value="2"/>
</dbReference>
<gene>
    <name evidence="2" type="ORF">AXF42_Ash006130</name>
</gene>
<evidence type="ECO:0000313" key="3">
    <source>
        <dbReference type="Proteomes" id="UP000236161"/>
    </source>
</evidence>
<protein>
    <submittedName>
        <fullName evidence="2">Uncharacterized protein</fullName>
    </submittedName>
</protein>
<evidence type="ECO:0000256" key="1">
    <source>
        <dbReference type="PROSITE-ProRule" id="PRU00221"/>
    </source>
</evidence>
<dbReference type="STRING" id="1088818.A0A2I0B0A2"/>
<reference evidence="2 3" key="1">
    <citation type="journal article" date="2017" name="Nature">
        <title>The Apostasia genome and the evolution of orchids.</title>
        <authorList>
            <person name="Zhang G.Q."/>
            <person name="Liu K.W."/>
            <person name="Li Z."/>
            <person name="Lohaus R."/>
            <person name="Hsiao Y.Y."/>
            <person name="Niu S.C."/>
            <person name="Wang J.Y."/>
            <person name="Lin Y.C."/>
            <person name="Xu Q."/>
            <person name="Chen L.J."/>
            <person name="Yoshida K."/>
            <person name="Fujiwara S."/>
            <person name="Wang Z.W."/>
            <person name="Zhang Y.Q."/>
            <person name="Mitsuda N."/>
            <person name="Wang M."/>
            <person name="Liu G.H."/>
            <person name="Pecoraro L."/>
            <person name="Huang H.X."/>
            <person name="Xiao X.J."/>
            <person name="Lin M."/>
            <person name="Wu X.Y."/>
            <person name="Wu W.L."/>
            <person name="Chen Y.Y."/>
            <person name="Chang S.B."/>
            <person name="Sakamoto S."/>
            <person name="Ohme-Takagi M."/>
            <person name="Yagi M."/>
            <person name="Zeng S.J."/>
            <person name="Shen C.Y."/>
            <person name="Yeh C.M."/>
            <person name="Luo Y.B."/>
            <person name="Tsai W.C."/>
            <person name="Van de Peer Y."/>
            <person name="Liu Z.J."/>
        </authorList>
    </citation>
    <scope>NUCLEOTIDE SEQUENCE [LARGE SCALE GENOMIC DNA]</scope>
    <source>
        <strain evidence="3">cv. Shenzhen</strain>
        <tissue evidence="2">Stem</tissue>
    </source>
</reference>
<dbReference type="PROSITE" id="PS50082">
    <property type="entry name" value="WD_REPEATS_2"/>
    <property type="match status" value="2"/>
</dbReference>
<dbReference type="PANTHER" id="PTHR45290">
    <property type="entry name" value="OS03G0300300 PROTEIN"/>
    <property type="match status" value="1"/>
</dbReference>
<dbReference type="EMBL" id="KZ451932">
    <property type="protein sequence ID" value="PKA61233.1"/>
    <property type="molecule type" value="Genomic_DNA"/>
</dbReference>
<dbReference type="Gene3D" id="2.130.10.10">
    <property type="entry name" value="YVTN repeat-like/Quinoprotein amine dehydrogenase"/>
    <property type="match status" value="1"/>
</dbReference>
<dbReference type="InterPro" id="IPR001680">
    <property type="entry name" value="WD40_rpt"/>
</dbReference>
<evidence type="ECO:0000313" key="2">
    <source>
        <dbReference type="EMBL" id="PKA61233.1"/>
    </source>
</evidence>
<accession>A0A2I0B0A2</accession>
<dbReference type="Proteomes" id="UP000236161">
    <property type="component" value="Unassembled WGS sequence"/>
</dbReference>
<organism evidence="2 3">
    <name type="scientific">Apostasia shenzhenica</name>
    <dbReference type="NCBI Taxonomy" id="1088818"/>
    <lineage>
        <taxon>Eukaryota</taxon>
        <taxon>Viridiplantae</taxon>
        <taxon>Streptophyta</taxon>
        <taxon>Embryophyta</taxon>
        <taxon>Tracheophyta</taxon>
        <taxon>Spermatophyta</taxon>
        <taxon>Magnoliopsida</taxon>
        <taxon>Liliopsida</taxon>
        <taxon>Asparagales</taxon>
        <taxon>Orchidaceae</taxon>
        <taxon>Apostasioideae</taxon>
        <taxon>Apostasia</taxon>
    </lineage>
</organism>
<dbReference type="InterPro" id="IPR015943">
    <property type="entry name" value="WD40/YVTN_repeat-like_dom_sf"/>
</dbReference>
<feature type="repeat" description="WD" evidence="1">
    <location>
        <begin position="12"/>
        <end position="42"/>
    </location>
</feature>
<dbReference type="PANTHER" id="PTHR45290:SF1">
    <property type="entry name" value="OS03G0300300 PROTEIN"/>
    <property type="match status" value="1"/>
</dbReference>
<sequence>MINPDIRDLLASFSPSSDYFSIASADGRVKLWDTLKGQLLKEYVEFESSSDESKILSESKRGHLSLDYKCMKWVRLERKKKNMLGSSLLVLGTGGGDVLAVEVSTGQLKWRLRDCCPGGVSAISCSRHCSYIHAAGFDGMVSQIDCLTGAVNRKFRSSTKKVSALAVSRDGNMLAVAAGQLRIFSCSENKKIQKFSGHPVSVRCIIFSEDGNYILSSGVGEKHIAIWRIDGGKKKSANCVLSMEHPAIFLDSRGSDVEGSKVQGLYVIALSEMGMCYFWYGSSIKELQNRWPTKILLSFESSTLNRNKNQAIFAAKLDRIVGPASALVHIAHGSLVKPSFEKFKVEFGVDLLLNTSQDGVLLPTNQSNISKKGEIVQAAVTTLDRANAEDAILPLPKLHVHEKKRKHGMPVPDSDFVTSKVDLVTSKSKNSHSPTEVQMQCMDVDETICIEERLREAGIIDGKPKAELEGSSDELTDTIMHECLDFTVDLNLPRRKVCLL</sequence>
<dbReference type="AlphaFoldDB" id="A0A2I0B0A2"/>
<feature type="repeat" description="WD" evidence="1">
    <location>
        <begin position="195"/>
        <end position="237"/>
    </location>
</feature>
<proteinExistence type="predicted"/>
<keyword evidence="1" id="KW-0853">WD repeat</keyword>
<dbReference type="OrthoDB" id="30195at2759"/>
<keyword evidence="3" id="KW-1185">Reference proteome</keyword>